<proteinExistence type="predicted"/>
<dbReference type="Proteomes" id="UP001497700">
    <property type="component" value="Unassembled WGS sequence"/>
</dbReference>
<keyword evidence="2" id="KW-1185">Reference proteome</keyword>
<gene>
    <name evidence="1" type="ORF">F4820DRAFT_185900</name>
</gene>
<name>A0ACB9Z8T1_9PEZI</name>
<dbReference type="EMBL" id="MU393444">
    <property type="protein sequence ID" value="KAI4867746.1"/>
    <property type="molecule type" value="Genomic_DNA"/>
</dbReference>
<evidence type="ECO:0000313" key="2">
    <source>
        <dbReference type="Proteomes" id="UP001497700"/>
    </source>
</evidence>
<protein>
    <submittedName>
        <fullName evidence="1">Uncharacterized protein</fullName>
    </submittedName>
</protein>
<evidence type="ECO:0000313" key="1">
    <source>
        <dbReference type="EMBL" id="KAI4867746.1"/>
    </source>
</evidence>
<sequence>MAPLLPSLAAHARSLLSTARIAARSTSNIPSSPSAALSQLGPLAARSILLGRDDAASDDSSGQTKADPTKGVVKPQDINNTAIFVVFGLIGAAFVCTGIWFFFWAKNGGFHFRDNDWEDYKSTVLRRKGPNGTLLSGATPSTQLGGGSVYKDVDDTATEYTGGLTQMTGVTADTGDTQSTLTGITAGASDIAGRERRRQKRERKEREREKKKDRKNREKSGKRRVGEDGVLVDEEAEAEAKDHLRAYRHEKPARVGGINKESEGSQWDGSTNPDNSTSAGSDLLSNRQSTPTNTPTKKEAKAAAATTAKSGGGIRKVYSTADRNESRENERLRREARREERAAAAAAGGSVRRDFSFQRARAHNPSTAASSSVRESTIEEESASAVGGGNNNNNNRYLPPPGGWVPSEAGESDVGTKAYRHVIPGLSPSTVSGSGSGSGDGSTVSATDYAEEKRKKRGSRYRKGDE</sequence>
<accession>A0ACB9Z8T1</accession>
<organism evidence="1 2">
    <name type="scientific">Hypoxylon rubiginosum</name>
    <dbReference type="NCBI Taxonomy" id="110542"/>
    <lineage>
        <taxon>Eukaryota</taxon>
        <taxon>Fungi</taxon>
        <taxon>Dikarya</taxon>
        <taxon>Ascomycota</taxon>
        <taxon>Pezizomycotina</taxon>
        <taxon>Sordariomycetes</taxon>
        <taxon>Xylariomycetidae</taxon>
        <taxon>Xylariales</taxon>
        <taxon>Hypoxylaceae</taxon>
        <taxon>Hypoxylon</taxon>
    </lineage>
</organism>
<comment type="caution">
    <text evidence="1">The sequence shown here is derived from an EMBL/GenBank/DDBJ whole genome shotgun (WGS) entry which is preliminary data.</text>
</comment>
<reference evidence="1 2" key="1">
    <citation type="journal article" date="2022" name="New Phytol.">
        <title>Ecological generalism drives hyperdiversity of secondary metabolite gene clusters in xylarialean endophytes.</title>
        <authorList>
            <person name="Franco M.E.E."/>
            <person name="Wisecaver J.H."/>
            <person name="Arnold A.E."/>
            <person name="Ju Y.M."/>
            <person name="Slot J.C."/>
            <person name="Ahrendt S."/>
            <person name="Moore L.P."/>
            <person name="Eastman K.E."/>
            <person name="Scott K."/>
            <person name="Konkel Z."/>
            <person name="Mondo S.J."/>
            <person name="Kuo A."/>
            <person name="Hayes R.D."/>
            <person name="Haridas S."/>
            <person name="Andreopoulos B."/>
            <person name="Riley R."/>
            <person name="LaButti K."/>
            <person name="Pangilinan J."/>
            <person name="Lipzen A."/>
            <person name="Amirebrahimi M."/>
            <person name="Yan J."/>
            <person name="Adam C."/>
            <person name="Keymanesh K."/>
            <person name="Ng V."/>
            <person name="Louie K."/>
            <person name="Northen T."/>
            <person name="Drula E."/>
            <person name="Henrissat B."/>
            <person name="Hsieh H.M."/>
            <person name="Youens-Clark K."/>
            <person name="Lutzoni F."/>
            <person name="Miadlikowska J."/>
            <person name="Eastwood D.C."/>
            <person name="Hamelin R.C."/>
            <person name="Grigoriev I.V."/>
            <person name="U'Ren J.M."/>
        </authorList>
    </citation>
    <scope>NUCLEOTIDE SEQUENCE [LARGE SCALE GENOMIC DNA]</scope>
    <source>
        <strain evidence="1 2">CBS 119005</strain>
    </source>
</reference>